<protein>
    <submittedName>
        <fullName evidence="15">TonB-dependent receptor</fullName>
    </submittedName>
</protein>
<feature type="chain" id="PRO_5015350168" evidence="12">
    <location>
        <begin position="26"/>
        <end position="797"/>
    </location>
</feature>
<evidence type="ECO:0000259" key="14">
    <source>
        <dbReference type="Pfam" id="PF07715"/>
    </source>
</evidence>
<evidence type="ECO:0000256" key="7">
    <source>
        <dbReference type="ARBA" id="ARBA00023136"/>
    </source>
</evidence>
<comment type="subcellular location">
    <subcellularLocation>
        <location evidence="1 10">Cell outer membrane</location>
        <topology evidence="1 10">Multi-pass membrane protein</topology>
    </subcellularLocation>
</comment>
<evidence type="ECO:0000259" key="13">
    <source>
        <dbReference type="Pfam" id="PF00593"/>
    </source>
</evidence>
<organism evidence="15 16">
    <name type="scientific">Pseudoduganella armeniaca</name>
    <dbReference type="NCBI Taxonomy" id="2072590"/>
    <lineage>
        <taxon>Bacteria</taxon>
        <taxon>Pseudomonadati</taxon>
        <taxon>Pseudomonadota</taxon>
        <taxon>Betaproteobacteria</taxon>
        <taxon>Burkholderiales</taxon>
        <taxon>Oxalobacteraceae</taxon>
        <taxon>Telluria group</taxon>
        <taxon>Pseudoduganella</taxon>
    </lineage>
</organism>
<evidence type="ECO:0000256" key="10">
    <source>
        <dbReference type="PROSITE-ProRule" id="PRU01360"/>
    </source>
</evidence>
<dbReference type="InterPro" id="IPR000531">
    <property type="entry name" value="Beta-barrel_TonB"/>
</dbReference>
<dbReference type="PANTHER" id="PTHR47234">
    <property type="match status" value="1"/>
</dbReference>
<keyword evidence="12" id="KW-0732">Signal</keyword>
<dbReference type="PROSITE" id="PS52016">
    <property type="entry name" value="TONB_DEPENDENT_REC_3"/>
    <property type="match status" value="1"/>
</dbReference>
<keyword evidence="4 10" id="KW-1134">Transmembrane beta strand</keyword>
<keyword evidence="3 10" id="KW-0813">Transport</keyword>
<comment type="similarity">
    <text evidence="2 10 11">Belongs to the TonB-dependent receptor family.</text>
</comment>
<evidence type="ECO:0000256" key="2">
    <source>
        <dbReference type="ARBA" id="ARBA00009810"/>
    </source>
</evidence>
<keyword evidence="9 10" id="KW-0998">Cell outer membrane</keyword>
<evidence type="ECO:0000256" key="3">
    <source>
        <dbReference type="ARBA" id="ARBA00022448"/>
    </source>
</evidence>
<evidence type="ECO:0000313" key="15">
    <source>
        <dbReference type="EMBL" id="AVR98213.1"/>
    </source>
</evidence>
<dbReference type="Pfam" id="PF00593">
    <property type="entry name" value="TonB_dep_Rec_b-barrel"/>
    <property type="match status" value="1"/>
</dbReference>
<dbReference type="Pfam" id="PF07715">
    <property type="entry name" value="Plug"/>
    <property type="match status" value="1"/>
</dbReference>
<evidence type="ECO:0000256" key="9">
    <source>
        <dbReference type="ARBA" id="ARBA00023237"/>
    </source>
</evidence>
<sequence length="797" mass="85791">MMSTRHQKSLLVFSLIAAATAPVFAQEAPAAGDMQTVVVTGTYAKNRRSADSESPVDIIGAKELQATGSTELASVLARVLPSMNFPRPSGADASDAVRPAQLRGLAPDQVLVLVNGKRRHTSAVINVNGTSGRGSAPVDLNAIPLAAIDHIEVLRDGASAQYGSDAIAGVVNIILKKGPRGGDVEVGYGEYQEGDGTQKTVKASGGFSLGDKGWLRLAAEAADRGPTNRAGADTRNNQEPLYGQVTQRYGDSDTQPRNVLFNAQYQVGENTDLYAFGQFGRRDTEAAATWRSALVAVPGTQPPRYEQRTPLFPNGFLPLQNSESTDASLVAGLRGDAAGWRWDASVDYGRNSFWLDSDNTVNQDLKAQSPTHFHLGKLTNTQSVANLDLAREIQVAAFSGPLTVATGIEIRHEQYEIGAGDEASYTGSGAQGFAGFRPVNAGKNSRSNQSAYVNLEAQVTPKLSGALATRYEHYTDFGSTTSAKASARYAFNEAVSLRGTASSGFRAPSLAQQFYTITTTNFSVINGFNTPIETGTFAVNSAAARAIGSQPLKAEKARNYSIGLQLAPTRNFNTSIDVYRIFVDDRIALSANMTLPVDLRNALARQGVQVGAGRYFTNAIDTKTTGVDVVSTYRLDLPNRDRVDFTLAYNHNKNEVEHVADNPELLTRNALLLIDRQTVLRTTVGSPKDKLSLGIDYTAPRWGAHAQATQYGKFTVPQNNPAFDQTYGRQWVVDVSASLKLGQNWRVTAGIDNLADSYPDKTTSANNLNVGGVYPYSIWSPAGFNGRYYYAKVGYSW</sequence>
<evidence type="ECO:0000256" key="4">
    <source>
        <dbReference type="ARBA" id="ARBA00022452"/>
    </source>
</evidence>
<evidence type="ECO:0000256" key="5">
    <source>
        <dbReference type="ARBA" id="ARBA00022692"/>
    </source>
</evidence>
<keyword evidence="6 11" id="KW-0798">TonB box</keyword>
<gene>
    <name evidence="15" type="ORF">C9I28_23160</name>
</gene>
<keyword evidence="5 10" id="KW-0812">Transmembrane</keyword>
<name>A0A2R4CF03_9BURK</name>
<feature type="domain" description="TonB-dependent receptor-like beta-barrel" evidence="13">
    <location>
        <begin position="275"/>
        <end position="754"/>
    </location>
</feature>
<keyword evidence="8 15" id="KW-0675">Receptor</keyword>
<accession>A0A2R4CF03</accession>
<evidence type="ECO:0000256" key="6">
    <source>
        <dbReference type="ARBA" id="ARBA00023077"/>
    </source>
</evidence>
<evidence type="ECO:0000256" key="12">
    <source>
        <dbReference type="SAM" id="SignalP"/>
    </source>
</evidence>
<dbReference type="GO" id="GO:0009279">
    <property type="term" value="C:cell outer membrane"/>
    <property type="evidence" value="ECO:0007669"/>
    <property type="project" value="UniProtKB-SubCell"/>
</dbReference>
<evidence type="ECO:0000256" key="1">
    <source>
        <dbReference type="ARBA" id="ARBA00004571"/>
    </source>
</evidence>
<feature type="domain" description="TonB-dependent receptor plug" evidence="14">
    <location>
        <begin position="51"/>
        <end position="170"/>
    </location>
</feature>
<dbReference type="SUPFAM" id="SSF56935">
    <property type="entry name" value="Porins"/>
    <property type="match status" value="1"/>
</dbReference>
<dbReference type="InterPro" id="IPR037066">
    <property type="entry name" value="Plug_dom_sf"/>
</dbReference>
<feature type="signal peptide" evidence="12">
    <location>
        <begin position="1"/>
        <end position="25"/>
    </location>
</feature>
<dbReference type="Proteomes" id="UP000240505">
    <property type="component" value="Chromosome"/>
</dbReference>
<evidence type="ECO:0000313" key="16">
    <source>
        <dbReference type="Proteomes" id="UP000240505"/>
    </source>
</evidence>
<evidence type="ECO:0000256" key="11">
    <source>
        <dbReference type="RuleBase" id="RU003357"/>
    </source>
</evidence>
<keyword evidence="16" id="KW-1185">Reference proteome</keyword>
<dbReference type="KEGG" id="masz:C9I28_23160"/>
<dbReference type="EMBL" id="CP028324">
    <property type="protein sequence ID" value="AVR98213.1"/>
    <property type="molecule type" value="Genomic_DNA"/>
</dbReference>
<dbReference type="InterPro" id="IPR012910">
    <property type="entry name" value="Plug_dom"/>
</dbReference>
<keyword evidence="7 10" id="KW-0472">Membrane</keyword>
<dbReference type="OrthoDB" id="8530571at2"/>
<evidence type="ECO:0000256" key="8">
    <source>
        <dbReference type="ARBA" id="ARBA00023170"/>
    </source>
</evidence>
<dbReference type="InterPro" id="IPR036942">
    <property type="entry name" value="Beta-barrel_TonB_sf"/>
</dbReference>
<dbReference type="Gene3D" id="2.40.170.20">
    <property type="entry name" value="TonB-dependent receptor, beta-barrel domain"/>
    <property type="match status" value="1"/>
</dbReference>
<reference evidence="15 16" key="1">
    <citation type="submission" date="2018-03" db="EMBL/GenBank/DDBJ databases">
        <title>Massilia armeniaca sp. nov., isolated from desert soil.</title>
        <authorList>
            <person name="Huang H."/>
            <person name="Ren M."/>
        </authorList>
    </citation>
    <scope>NUCLEOTIDE SEQUENCE [LARGE SCALE GENOMIC DNA]</scope>
    <source>
        <strain evidence="15 16">ZMN-3</strain>
    </source>
</reference>
<proteinExistence type="inferred from homology"/>
<dbReference type="CDD" id="cd01347">
    <property type="entry name" value="ligand_gated_channel"/>
    <property type="match status" value="1"/>
</dbReference>
<dbReference type="AlphaFoldDB" id="A0A2R4CF03"/>
<dbReference type="Gene3D" id="2.170.130.10">
    <property type="entry name" value="TonB-dependent receptor, plug domain"/>
    <property type="match status" value="1"/>
</dbReference>
<dbReference type="PANTHER" id="PTHR47234:SF3">
    <property type="entry name" value="SECRETIN_TONB SHORT N-TERMINAL DOMAIN-CONTAINING PROTEIN"/>
    <property type="match status" value="1"/>
</dbReference>
<dbReference type="InterPro" id="IPR039426">
    <property type="entry name" value="TonB-dep_rcpt-like"/>
</dbReference>